<dbReference type="EMBL" id="LKCM01000180">
    <property type="protein sequence ID" value="KPQ43089.1"/>
    <property type="molecule type" value="Genomic_DNA"/>
</dbReference>
<dbReference type="AlphaFoldDB" id="A0A0P8DZ20"/>
<proteinExistence type="predicted"/>
<name>A0A0P8DZ20_9EURY</name>
<sequence>MNKYVRNVLYGFLAWLIPFVASILFYTREGELTIDIFLLKSIMIVVGSFSAAILLISYFKNINVDYLKEGIIVGLVWFGINIVLDLLILVPMSGMSIMDYFMQIGLRYLAIPAMSIAVGTALENKK</sequence>
<evidence type="ECO:0000313" key="3">
    <source>
        <dbReference type="Proteomes" id="UP000050360"/>
    </source>
</evidence>
<organism evidence="2 3">
    <name type="scientific">Candidatus Methanoperedens nitratireducens</name>
    <dbReference type="NCBI Taxonomy" id="1392998"/>
    <lineage>
        <taxon>Archaea</taxon>
        <taxon>Methanobacteriati</taxon>
        <taxon>Methanobacteriota</taxon>
        <taxon>Stenosarchaea group</taxon>
        <taxon>Methanomicrobia</taxon>
        <taxon>Methanosarcinales</taxon>
        <taxon>ANME-2 cluster</taxon>
        <taxon>Candidatus Methanoperedentaceae</taxon>
        <taxon>Candidatus Methanoperedens</taxon>
    </lineage>
</organism>
<feature type="transmembrane region" description="Helical" evidence="1">
    <location>
        <begin position="71"/>
        <end position="92"/>
    </location>
</feature>
<evidence type="ECO:0000313" key="2">
    <source>
        <dbReference type="EMBL" id="KPQ43089.1"/>
    </source>
</evidence>
<accession>A0A0P8DZ20</accession>
<keyword evidence="1" id="KW-1133">Transmembrane helix</keyword>
<comment type="caution">
    <text evidence="2">The sequence shown here is derived from an EMBL/GenBank/DDBJ whole genome shotgun (WGS) entry which is preliminary data.</text>
</comment>
<gene>
    <name evidence="2" type="ORF">MPEBLZ_02348</name>
</gene>
<keyword evidence="1" id="KW-0812">Transmembrane</keyword>
<feature type="transmembrane region" description="Helical" evidence="1">
    <location>
        <begin position="7"/>
        <end position="26"/>
    </location>
</feature>
<evidence type="ECO:0000256" key="1">
    <source>
        <dbReference type="SAM" id="Phobius"/>
    </source>
</evidence>
<reference evidence="2 3" key="1">
    <citation type="submission" date="2015-09" db="EMBL/GenBank/DDBJ databases">
        <title>A metagenomics-based metabolic model of nitrate-dependent anaerobic oxidation of methane by Methanoperedens-like archaea.</title>
        <authorList>
            <person name="Arshad A."/>
            <person name="Speth D.R."/>
            <person name="De Graaf R.M."/>
            <person name="Op Den Camp H.J."/>
            <person name="Jetten M.S."/>
            <person name="Welte C.U."/>
        </authorList>
    </citation>
    <scope>NUCLEOTIDE SEQUENCE [LARGE SCALE GENOMIC DNA]</scope>
</reference>
<protein>
    <submittedName>
        <fullName evidence="2">Uncharacterized protein</fullName>
    </submittedName>
</protein>
<keyword evidence="1" id="KW-0472">Membrane</keyword>
<dbReference type="Proteomes" id="UP000050360">
    <property type="component" value="Unassembled WGS sequence"/>
</dbReference>
<feature type="transmembrane region" description="Helical" evidence="1">
    <location>
        <begin position="104"/>
        <end position="122"/>
    </location>
</feature>
<feature type="transmembrane region" description="Helical" evidence="1">
    <location>
        <begin position="38"/>
        <end position="59"/>
    </location>
</feature>